<dbReference type="HOGENOM" id="CLU_546507_0_0_1"/>
<dbReference type="Proteomes" id="UP000011668">
    <property type="component" value="Unassembled WGS sequence"/>
</dbReference>
<dbReference type="GO" id="GO:0035859">
    <property type="term" value="C:Seh1-associated complex"/>
    <property type="evidence" value="ECO:0007669"/>
    <property type="project" value="TreeGrafter"/>
</dbReference>
<evidence type="ECO:0000256" key="12">
    <source>
        <dbReference type="SAM" id="MobiDB-lite"/>
    </source>
</evidence>
<keyword evidence="14" id="KW-1185">Reference proteome</keyword>
<feature type="region of interest" description="Disordered" evidence="12">
    <location>
        <begin position="168"/>
        <end position="213"/>
    </location>
</feature>
<feature type="compositionally biased region" description="Polar residues" evidence="12">
    <location>
        <begin position="169"/>
        <end position="200"/>
    </location>
</feature>
<dbReference type="PANTHER" id="PTHR11024">
    <property type="entry name" value="NUCLEAR PORE COMPLEX PROTEIN SEC13 / SEH1 FAMILY MEMBER"/>
    <property type="match status" value="1"/>
</dbReference>
<name>L8WJD2_THACA</name>
<dbReference type="InterPro" id="IPR036322">
    <property type="entry name" value="WD40_repeat_dom_sf"/>
</dbReference>
<feature type="repeat" description="WD" evidence="11">
    <location>
        <begin position="8"/>
        <end position="42"/>
    </location>
</feature>
<dbReference type="GO" id="GO:1904263">
    <property type="term" value="P:positive regulation of TORC1 signaling"/>
    <property type="evidence" value="ECO:0007669"/>
    <property type="project" value="TreeGrafter"/>
</dbReference>
<proteinExistence type="inferred from homology"/>
<evidence type="ECO:0000256" key="3">
    <source>
        <dbReference type="ARBA" id="ARBA00022448"/>
    </source>
</evidence>
<comment type="similarity">
    <text evidence="2">Belongs to the WD repeat SEC13 family.</text>
</comment>
<dbReference type="PANTHER" id="PTHR11024:SF3">
    <property type="entry name" value="NUCLEOPORIN SEH1"/>
    <property type="match status" value="1"/>
</dbReference>
<dbReference type="GO" id="GO:0031080">
    <property type="term" value="C:nuclear pore outer ring"/>
    <property type="evidence" value="ECO:0007669"/>
    <property type="project" value="TreeGrafter"/>
</dbReference>
<evidence type="ECO:0000256" key="4">
    <source>
        <dbReference type="ARBA" id="ARBA00022574"/>
    </source>
</evidence>
<protein>
    <submittedName>
        <fullName evidence="13">Nuclear pore protein seh1</fullName>
    </submittedName>
</protein>
<keyword evidence="5" id="KW-0677">Repeat</keyword>
<evidence type="ECO:0000256" key="2">
    <source>
        <dbReference type="ARBA" id="ARBA00010102"/>
    </source>
</evidence>
<dbReference type="InterPro" id="IPR015943">
    <property type="entry name" value="WD40/YVTN_repeat-like_dom_sf"/>
</dbReference>
<accession>L8WJD2</accession>
<dbReference type="STRING" id="983506.L8WJD2"/>
<dbReference type="GO" id="GO:0005198">
    <property type="term" value="F:structural molecule activity"/>
    <property type="evidence" value="ECO:0007669"/>
    <property type="project" value="InterPro"/>
</dbReference>
<dbReference type="Gene3D" id="2.130.10.10">
    <property type="entry name" value="YVTN repeat-like/Quinoprotein amine dehydrogenase"/>
    <property type="match status" value="1"/>
</dbReference>
<evidence type="ECO:0000256" key="11">
    <source>
        <dbReference type="PROSITE-ProRule" id="PRU00221"/>
    </source>
</evidence>
<sequence length="499" mass="54539">MLQSSVIPSTHADLITDTVYDYYGVKLATGGIDQKIKIWKLNELTGVWSMVDEWKAHDAPVAKIAWAHPEYGTLLASCSYDRTVKIWEDARGIPDASGPSKFQLKATLTEARGTVRAVDFAPAAFGLKLVTIASDNIVRIYECHETYHLNPWLLVEEFDAAAIAVTPVSGESPSGATPTQTNTALSDTPPTAPSGISLQRSGAAAASNPPNKPVGVKEADGAWCVQWLKDKFSGEIIAVSCGTQAVVKIIALQPGKPPQVLLTIPQYPINVPTTGAPSLLGAVTPTSTSPSLLPTLPQSHTTPSHPGHAITTLSWAPPCGRSYQLLATGSRDHKVRIFKLWHGERDAFGEDGFGDGTSARADQRPRWDVSSGISLEQYCRLREMMEKFVYGRRRLTTYGDPWARSVQSSRPTGMRWNSKRAFSRFHPSCFDRISYYAISSNGGAGWISDDYTCYRRLGVPITTFILKVWGWGIGRREYVTLILRDLPTLCLGLVECTAL</sequence>
<comment type="subcellular location">
    <subcellularLocation>
        <location evidence="1">Nucleus</location>
        <location evidence="1">Nuclear pore complex</location>
    </subcellularLocation>
</comment>
<keyword evidence="8" id="KW-0811">Translocation</keyword>
<comment type="caution">
    <text evidence="13">The sequence shown here is derived from an EMBL/GenBank/DDBJ whole genome shotgun (WGS) entry which is preliminary data.</text>
</comment>
<keyword evidence="4 11" id="KW-0853">WD repeat</keyword>
<dbReference type="SMART" id="SM00320">
    <property type="entry name" value="WD40"/>
    <property type="match status" value="4"/>
</dbReference>
<dbReference type="GO" id="GO:0034198">
    <property type="term" value="P:cellular response to amino acid starvation"/>
    <property type="evidence" value="ECO:0007669"/>
    <property type="project" value="TreeGrafter"/>
</dbReference>
<gene>
    <name evidence="13" type="ORF">AG1IA_09143</name>
</gene>
<reference evidence="13 14" key="1">
    <citation type="journal article" date="2013" name="Nat. Commun.">
        <title>The evolution and pathogenic mechanisms of the rice sheath blight pathogen.</title>
        <authorList>
            <person name="Zheng A."/>
            <person name="Lin R."/>
            <person name="Xu L."/>
            <person name="Qin P."/>
            <person name="Tang C."/>
            <person name="Ai P."/>
            <person name="Zhang D."/>
            <person name="Liu Y."/>
            <person name="Sun Z."/>
            <person name="Feng H."/>
            <person name="Wang Y."/>
            <person name="Chen Y."/>
            <person name="Liang X."/>
            <person name="Fu R."/>
            <person name="Li Q."/>
            <person name="Zhang J."/>
            <person name="Yu X."/>
            <person name="Xie Z."/>
            <person name="Ding L."/>
            <person name="Guan P."/>
            <person name="Tang J."/>
            <person name="Liang Y."/>
            <person name="Wang S."/>
            <person name="Deng Q."/>
            <person name="Li S."/>
            <person name="Zhu J."/>
            <person name="Wang L."/>
            <person name="Liu H."/>
            <person name="Li P."/>
        </authorList>
    </citation>
    <scope>NUCLEOTIDE SEQUENCE [LARGE SCALE GENOMIC DNA]</scope>
    <source>
        <strain evidence="14">AG-1 IA</strain>
    </source>
</reference>
<feature type="repeat" description="WD" evidence="11">
    <location>
        <begin position="54"/>
        <end position="88"/>
    </location>
</feature>
<keyword evidence="6" id="KW-0509">mRNA transport</keyword>
<dbReference type="InterPro" id="IPR037363">
    <property type="entry name" value="Sec13/Seh1_fam"/>
</dbReference>
<evidence type="ECO:0000256" key="9">
    <source>
        <dbReference type="ARBA" id="ARBA00023132"/>
    </source>
</evidence>
<evidence type="ECO:0000256" key="5">
    <source>
        <dbReference type="ARBA" id="ARBA00022737"/>
    </source>
</evidence>
<evidence type="ECO:0000256" key="10">
    <source>
        <dbReference type="ARBA" id="ARBA00023242"/>
    </source>
</evidence>
<organism evidence="13 14">
    <name type="scientific">Thanatephorus cucumeris (strain AG1-IA)</name>
    <name type="common">Rice sheath blight fungus</name>
    <name type="synonym">Rhizoctonia solani</name>
    <dbReference type="NCBI Taxonomy" id="983506"/>
    <lineage>
        <taxon>Eukaryota</taxon>
        <taxon>Fungi</taxon>
        <taxon>Dikarya</taxon>
        <taxon>Basidiomycota</taxon>
        <taxon>Agaricomycotina</taxon>
        <taxon>Agaricomycetes</taxon>
        <taxon>Cantharellales</taxon>
        <taxon>Ceratobasidiaceae</taxon>
        <taxon>Rhizoctonia</taxon>
        <taxon>Rhizoctonia solani AG-1</taxon>
    </lineage>
</organism>
<evidence type="ECO:0000256" key="6">
    <source>
        <dbReference type="ARBA" id="ARBA00022816"/>
    </source>
</evidence>
<keyword evidence="10" id="KW-0539">Nucleus</keyword>
<dbReference type="GO" id="GO:0051028">
    <property type="term" value="P:mRNA transport"/>
    <property type="evidence" value="ECO:0007669"/>
    <property type="project" value="UniProtKB-KW"/>
</dbReference>
<dbReference type="Pfam" id="PF00400">
    <property type="entry name" value="WD40"/>
    <property type="match status" value="2"/>
</dbReference>
<dbReference type="AlphaFoldDB" id="L8WJD2"/>
<dbReference type="OrthoDB" id="5566198at2759"/>
<dbReference type="InterPro" id="IPR001680">
    <property type="entry name" value="WD40_rpt"/>
</dbReference>
<dbReference type="GO" id="GO:0015031">
    <property type="term" value="P:protein transport"/>
    <property type="evidence" value="ECO:0007669"/>
    <property type="project" value="UniProtKB-KW"/>
</dbReference>
<dbReference type="PROSITE" id="PS50082">
    <property type="entry name" value="WD_REPEATS_2"/>
    <property type="match status" value="2"/>
</dbReference>
<keyword evidence="7" id="KW-0653">Protein transport</keyword>
<keyword evidence="9" id="KW-0906">Nuclear pore complex</keyword>
<dbReference type="SUPFAM" id="SSF50978">
    <property type="entry name" value="WD40 repeat-like"/>
    <property type="match status" value="1"/>
</dbReference>
<evidence type="ECO:0000256" key="7">
    <source>
        <dbReference type="ARBA" id="ARBA00022927"/>
    </source>
</evidence>
<dbReference type="PROSITE" id="PS50294">
    <property type="entry name" value="WD_REPEATS_REGION"/>
    <property type="match status" value="1"/>
</dbReference>
<keyword evidence="3" id="KW-0813">Transport</keyword>
<evidence type="ECO:0000313" key="13">
    <source>
        <dbReference type="EMBL" id="ELU36827.1"/>
    </source>
</evidence>
<dbReference type="EMBL" id="AFRT01003038">
    <property type="protein sequence ID" value="ELU36827.1"/>
    <property type="molecule type" value="Genomic_DNA"/>
</dbReference>
<evidence type="ECO:0000256" key="8">
    <source>
        <dbReference type="ARBA" id="ARBA00023010"/>
    </source>
</evidence>
<evidence type="ECO:0000313" key="14">
    <source>
        <dbReference type="Proteomes" id="UP000011668"/>
    </source>
</evidence>
<evidence type="ECO:0000256" key="1">
    <source>
        <dbReference type="ARBA" id="ARBA00004567"/>
    </source>
</evidence>